<reference evidence="2 3" key="1">
    <citation type="journal article" date="2013" name="Genome Announc.">
        <title>Draft Genome Sequence of the Cellulolytic, Mesophilic, Anaerobic Bacterium Clostridium termitidis Strain CT1112 (DSM 5398).</title>
        <authorList>
            <person name="Lal S."/>
            <person name="Ramachandran U."/>
            <person name="Zhang X."/>
            <person name="Munir R."/>
            <person name="Sparling R."/>
            <person name="Levin D.B."/>
        </authorList>
    </citation>
    <scope>NUCLEOTIDE SEQUENCE [LARGE SCALE GENOMIC DNA]</scope>
    <source>
        <strain evidence="2 3">CT1112</strain>
    </source>
</reference>
<dbReference type="Pfam" id="PF06541">
    <property type="entry name" value="ABC_trans_CmpB"/>
    <property type="match status" value="1"/>
</dbReference>
<keyword evidence="1" id="KW-0812">Transmembrane</keyword>
<dbReference type="eggNOG" id="COG4905">
    <property type="taxonomic scope" value="Bacteria"/>
</dbReference>
<name>S0FFX7_RUMCE</name>
<evidence type="ECO:0000313" key="3">
    <source>
        <dbReference type="Proteomes" id="UP000014155"/>
    </source>
</evidence>
<dbReference type="EMBL" id="AORV01000065">
    <property type="protein sequence ID" value="EMS69652.1"/>
    <property type="molecule type" value="Genomic_DNA"/>
</dbReference>
<dbReference type="AlphaFoldDB" id="S0FFX7"/>
<evidence type="ECO:0000313" key="2">
    <source>
        <dbReference type="EMBL" id="EMS69652.1"/>
    </source>
</evidence>
<keyword evidence="1" id="KW-1133">Transmembrane helix</keyword>
<proteinExistence type="predicted"/>
<feature type="transmembrane region" description="Helical" evidence="1">
    <location>
        <begin position="21"/>
        <end position="43"/>
    </location>
</feature>
<accession>S0FFX7</accession>
<feature type="transmembrane region" description="Helical" evidence="1">
    <location>
        <begin position="55"/>
        <end position="76"/>
    </location>
</feature>
<organism evidence="2 3">
    <name type="scientific">Ruminiclostridium cellobioparum subsp. termitidis CT1112</name>
    <dbReference type="NCBI Taxonomy" id="1195236"/>
    <lineage>
        <taxon>Bacteria</taxon>
        <taxon>Bacillati</taxon>
        <taxon>Bacillota</taxon>
        <taxon>Clostridia</taxon>
        <taxon>Eubacteriales</taxon>
        <taxon>Oscillospiraceae</taxon>
        <taxon>Ruminiclostridium</taxon>
    </lineage>
</organism>
<dbReference type="InterPro" id="IPR010540">
    <property type="entry name" value="CmpB_TMEM229"/>
</dbReference>
<sequence length="207" mass="23299">MNMVVKLRNELSGKSLLNEKLINLFICFILYSFTGWVAETIYMSIYHGHLVKRGFLIGPLCAVYGIGSVLVVYILNHIKSHPFLVFICAALITSVVELLAGLLLSILTSKRLWDYSGDFANFMGYICLRNTIIWGIMSLFLVYIIHPALLRFIALIPAKAREVICFSAVVWLSADISISVYSSLNGVNNLVWLSQVVSRGISFRWMP</sequence>
<keyword evidence="3" id="KW-1185">Reference proteome</keyword>
<feature type="transmembrane region" description="Helical" evidence="1">
    <location>
        <begin position="83"/>
        <end position="107"/>
    </location>
</feature>
<dbReference type="PATRIC" id="fig|1195236.3.peg.5041"/>
<comment type="caution">
    <text evidence="2">The sequence shown here is derived from an EMBL/GenBank/DDBJ whole genome shotgun (WGS) entry which is preliminary data.</text>
</comment>
<protein>
    <submittedName>
        <fullName evidence="2">Putative membrane protein</fullName>
    </submittedName>
</protein>
<gene>
    <name evidence="2" type="ORF">CTER_4854</name>
</gene>
<feature type="transmembrane region" description="Helical" evidence="1">
    <location>
        <begin position="132"/>
        <end position="156"/>
    </location>
</feature>
<dbReference type="Proteomes" id="UP000014155">
    <property type="component" value="Unassembled WGS sequence"/>
</dbReference>
<evidence type="ECO:0000256" key="1">
    <source>
        <dbReference type="SAM" id="Phobius"/>
    </source>
</evidence>
<dbReference type="STRING" id="1195236.CTER_4854"/>
<keyword evidence="1" id="KW-0472">Membrane</keyword>